<dbReference type="RefSeq" id="WP_183632604.1">
    <property type="nucleotide sequence ID" value="NZ_BAABLE010000011.1"/>
</dbReference>
<dbReference type="InterPro" id="IPR011460">
    <property type="entry name" value="Lcl_C"/>
</dbReference>
<dbReference type="Pfam" id="PF07603">
    <property type="entry name" value="Lcl_C"/>
    <property type="match status" value="1"/>
</dbReference>
<protein>
    <recommendedName>
        <fullName evidence="2">Lcl C-terminal domain-containing protein</fullName>
    </recommendedName>
</protein>
<evidence type="ECO:0000313" key="4">
    <source>
        <dbReference type="Proteomes" id="UP000561045"/>
    </source>
</evidence>
<gene>
    <name evidence="3" type="ORF">GGR36_001031</name>
</gene>
<keyword evidence="1" id="KW-0732">Signal</keyword>
<name>A0A840BGC4_9RHOO</name>
<dbReference type="PANTHER" id="PTHR35812">
    <property type="entry name" value="LIPOPROTEIN"/>
    <property type="match status" value="1"/>
</dbReference>
<accession>A0A840BGC4</accession>
<evidence type="ECO:0000259" key="2">
    <source>
        <dbReference type="Pfam" id="PF07603"/>
    </source>
</evidence>
<comment type="caution">
    <text evidence="3">The sequence shown here is derived from an EMBL/GenBank/DDBJ whole genome shotgun (WGS) entry which is preliminary data.</text>
</comment>
<dbReference type="Proteomes" id="UP000561045">
    <property type="component" value="Unassembled WGS sequence"/>
</dbReference>
<reference evidence="3 4" key="1">
    <citation type="submission" date="2020-08" db="EMBL/GenBank/DDBJ databases">
        <title>Genomic Encyclopedia of Type Strains, Phase IV (KMG-IV): sequencing the most valuable type-strain genomes for metagenomic binning, comparative biology and taxonomic classification.</title>
        <authorList>
            <person name="Goeker M."/>
        </authorList>
    </citation>
    <scope>NUCLEOTIDE SEQUENCE [LARGE SCALE GENOMIC DNA]</scope>
    <source>
        <strain evidence="3 4">DSM 106739</strain>
    </source>
</reference>
<feature type="domain" description="Lcl C-terminal" evidence="2">
    <location>
        <begin position="40"/>
        <end position="163"/>
    </location>
</feature>
<evidence type="ECO:0000313" key="3">
    <source>
        <dbReference type="EMBL" id="MBB4011723.1"/>
    </source>
</evidence>
<organism evidence="3 4">
    <name type="scientific">Niveibacterium umoris</name>
    <dbReference type="NCBI Taxonomy" id="1193620"/>
    <lineage>
        <taxon>Bacteria</taxon>
        <taxon>Pseudomonadati</taxon>
        <taxon>Pseudomonadota</taxon>
        <taxon>Betaproteobacteria</taxon>
        <taxon>Rhodocyclales</taxon>
        <taxon>Rhodocyclaceae</taxon>
        <taxon>Niveibacterium</taxon>
    </lineage>
</organism>
<feature type="chain" id="PRO_5033063376" description="Lcl C-terminal domain-containing protein" evidence="1">
    <location>
        <begin position="29"/>
        <end position="166"/>
    </location>
</feature>
<sequence>MKRVCSSVLGVSLAAAALLLTAATPAVAEERYTVSADGQEVVDNTAHLVWKRCVEGMAWDGQKCAGKPVLFKLPAAKAQAASEAKASGKEWRLPTRDELVALVVKNKKKPMIDQALFPNTPPTQTWASRPGFDDNLNAWLVHFGNGRVFGNSGERKFGLRLVRSNF</sequence>
<proteinExistence type="predicted"/>
<dbReference type="AlphaFoldDB" id="A0A840BGC4"/>
<evidence type="ECO:0000256" key="1">
    <source>
        <dbReference type="SAM" id="SignalP"/>
    </source>
</evidence>
<dbReference type="PANTHER" id="PTHR35812:SF1">
    <property type="entry name" value="LIPOPROTEIN"/>
    <property type="match status" value="1"/>
</dbReference>
<dbReference type="EMBL" id="JACIET010000001">
    <property type="protein sequence ID" value="MBB4011723.1"/>
    <property type="molecule type" value="Genomic_DNA"/>
</dbReference>
<feature type="signal peptide" evidence="1">
    <location>
        <begin position="1"/>
        <end position="28"/>
    </location>
</feature>
<keyword evidence="4" id="KW-1185">Reference proteome</keyword>